<sequence>MLLYCDYEENASRKQGVSQMMSKEARKSLIRNLMDPESSRHYSKKKEGITMNVTECYVLTNDSNKDDKDQF</sequence>
<name>A0A183P2W1_9TREM</name>
<evidence type="ECO:0000313" key="1">
    <source>
        <dbReference type="EMBL" id="VDP46016.1"/>
    </source>
</evidence>
<dbReference type="AlphaFoldDB" id="A0A183P2W1"/>
<dbReference type="EMBL" id="UZAL01029112">
    <property type="protein sequence ID" value="VDP46016.1"/>
    <property type="molecule type" value="Genomic_DNA"/>
</dbReference>
<keyword evidence="2" id="KW-1185">Reference proteome</keyword>
<evidence type="ECO:0000313" key="2">
    <source>
        <dbReference type="Proteomes" id="UP000269396"/>
    </source>
</evidence>
<proteinExistence type="predicted"/>
<dbReference type="Proteomes" id="UP000269396">
    <property type="component" value="Unassembled WGS sequence"/>
</dbReference>
<gene>
    <name evidence="1" type="ORF">SMTD_LOCUS8697</name>
</gene>
<protein>
    <submittedName>
        <fullName evidence="1">Uncharacterized protein</fullName>
    </submittedName>
</protein>
<organism evidence="1 2">
    <name type="scientific">Schistosoma mattheei</name>
    <dbReference type="NCBI Taxonomy" id="31246"/>
    <lineage>
        <taxon>Eukaryota</taxon>
        <taxon>Metazoa</taxon>
        <taxon>Spiralia</taxon>
        <taxon>Lophotrochozoa</taxon>
        <taxon>Platyhelminthes</taxon>
        <taxon>Trematoda</taxon>
        <taxon>Digenea</taxon>
        <taxon>Strigeidida</taxon>
        <taxon>Schistosomatoidea</taxon>
        <taxon>Schistosomatidae</taxon>
        <taxon>Schistosoma</taxon>
    </lineage>
</organism>
<reference evidence="1 2" key="1">
    <citation type="submission" date="2018-11" db="EMBL/GenBank/DDBJ databases">
        <authorList>
            <consortium name="Pathogen Informatics"/>
        </authorList>
    </citation>
    <scope>NUCLEOTIDE SEQUENCE [LARGE SCALE GENOMIC DNA]</scope>
    <source>
        <strain>Denwood</strain>
        <strain evidence="2">Zambia</strain>
    </source>
</reference>
<accession>A0A183P2W1</accession>